<keyword evidence="6" id="KW-0479">Metal-binding</keyword>
<dbReference type="InterPro" id="IPR005123">
    <property type="entry name" value="Oxoglu/Fe-dep_dioxygenase_dom"/>
</dbReference>
<reference evidence="17" key="1">
    <citation type="submission" date="2025-08" db="UniProtKB">
        <authorList>
            <consortium name="RefSeq"/>
        </authorList>
    </citation>
    <scope>IDENTIFICATION</scope>
</reference>
<dbReference type="InterPro" id="IPR013547">
    <property type="entry name" value="P4H_N"/>
</dbReference>
<feature type="domain" description="Fe2OG dioxygenase" evidence="15">
    <location>
        <begin position="410"/>
        <end position="515"/>
    </location>
</feature>
<dbReference type="Gene3D" id="2.60.120.620">
    <property type="entry name" value="q2cbj1_9rhob like domain"/>
    <property type="match status" value="1"/>
</dbReference>
<keyword evidence="13" id="KW-0802">TPR repeat</keyword>
<dbReference type="PANTHER" id="PTHR10869:SF244">
    <property type="entry name" value="PROLYL 4-HYDROXYLASE SUBUNIT ALPHA-2"/>
    <property type="match status" value="1"/>
</dbReference>
<dbReference type="InterPro" id="IPR019734">
    <property type="entry name" value="TPR_rpt"/>
</dbReference>
<dbReference type="PANTHER" id="PTHR10869">
    <property type="entry name" value="PROLYL 4-HYDROXYLASE ALPHA SUBUNIT"/>
    <property type="match status" value="1"/>
</dbReference>
<evidence type="ECO:0000256" key="9">
    <source>
        <dbReference type="ARBA" id="ARBA00022964"/>
    </source>
</evidence>
<accession>A0ABM4TRS3</accession>
<feature type="repeat" description="TPR" evidence="13">
    <location>
        <begin position="217"/>
        <end position="250"/>
    </location>
</feature>
<evidence type="ECO:0000256" key="10">
    <source>
        <dbReference type="ARBA" id="ARBA00023002"/>
    </source>
</evidence>
<evidence type="ECO:0000313" key="17">
    <source>
        <dbReference type="RefSeq" id="XP_070852663.1"/>
    </source>
</evidence>
<dbReference type="InterPro" id="IPR011990">
    <property type="entry name" value="TPR-like_helical_dom_sf"/>
</dbReference>
<comment type="cofactor">
    <cofactor evidence="1">
        <name>L-ascorbate</name>
        <dbReference type="ChEBI" id="CHEBI:38290"/>
    </cofactor>
</comment>
<evidence type="ECO:0000313" key="16">
    <source>
        <dbReference type="Proteomes" id="UP001652628"/>
    </source>
</evidence>
<evidence type="ECO:0000256" key="6">
    <source>
        <dbReference type="ARBA" id="ARBA00022723"/>
    </source>
</evidence>
<sequence length="542" mass="62213">MLIYRLLLVGILSRGLSLSQVLEESTEQRHSRSVVNMDELLKVEDDLAGNLEKYKEQLSHRAETIRWGIHQMKEMLRKRKSFWNNPFITYSLIRHMQADWLMWQEYLKKPVGLEQLIFMQSRNLSMPREHDFMDAADGVTRMQGTYQLLASDIANGLLDRVQYNSSLAAIDCLELGRDMIQQNYLPSAEQWILAGIEAYDRPVPQMEMQLLRGPKKADLYNILGQVRAELENYVGAFQAYQMALKESPHDLKIYQEYQAFEKGLLTSPEKRPDTFKQDEEDEAYVREQLPNCCSGRCEVPQKLRKLYCLYNRVTSPFLRLAPIKTEILSIEPFVVILHDMVSKKEGALIRSSSKKHLLPSAIASVDAPKEEYQVASSRTSKSVSFPNDFNNATLKISERLEEATGLDMFHTEYFQITNYGLGGFFETHIDTLLSNETRFNGTRDRIATALFYLNDVPQGGGTHFPKLNLTVFPKAGSVLFWYNLDFKGNDVMNTLHTGCPVIVGSKWVISKWISDMGQELKRPCIESISNVKYLNSAEKLLI</sequence>
<evidence type="ECO:0000256" key="5">
    <source>
        <dbReference type="ARBA" id="ARBA00012269"/>
    </source>
</evidence>
<keyword evidence="16" id="KW-1185">Reference proteome</keyword>
<evidence type="ECO:0000256" key="12">
    <source>
        <dbReference type="ARBA" id="ARBA00023180"/>
    </source>
</evidence>
<evidence type="ECO:0000256" key="11">
    <source>
        <dbReference type="ARBA" id="ARBA00023004"/>
    </source>
</evidence>
<evidence type="ECO:0000256" key="14">
    <source>
        <dbReference type="SAM" id="SignalP"/>
    </source>
</evidence>
<keyword evidence="8" id="KW-0847">Vitamin C</keyword>
<dbReference type="EC" id="1.14.11.2" evidence="5"/>
<dbReference type="PROSITE" id="PS51471">
    <property type="entry name" value="FE2OG_OXY"/>
    <property type="match status" value="1"/>
</dbReference>
<dbReference type="RefSeq" id="XP_070852663.1">
    <property type="nucleotide sequence ID" value="XM_070996562.1"/>
</dbReference>
<name>A0ABM4TRS3_DROSZ</name>
<keyword evidence="10" id="KW-0560">Oxidoreductase</keyword>
<evidence type="ECO:0000256" key="8">
    <source>
        <dbReference type="ARBA" id="ARBA00022896"/>
    </source>
</evidence>
<gene>
    <name evidence="17" type="primary">LOC139353157</name>
</gene>
<dbReference type="Pfam" id="PF08336">
    <property type="entry name" value="P4Ha_N"/>
    <property type="match status" value="1"/>
</dbReference>
<dbReference type="Proteomes" id="UP001652628">
    <property type="component" value="Chromosome 3"/>
</dbReference>
<feature type="signal peptide" evidence="14">
    <location>
        <begin position="1"/>
        <end position="17"/>
    </location>
</feature>
<dbReference type="SUPFAM" id="SSF48452">
    <property type="entry name" value="TPR-like"/>
    <property type="match status" value="1"/>
</dbReference>
<dbReference type="Gene3D" id="6.10.140.1460">
    <property type="match status" value="1"/>
</dbReference>
<keyword evidence="12" id="KW-0325">Glycoprotein</keyword>
<comment type="similarity">
    <text evidence="4">Belongs to the P4HA family.</text>
</comment>
<protein>
    <recommendedName>
        <fullName evidence="5">procollagen-proline 4-dioxygenase</fullName>
        <ecNumber evidence="5">1.14.11.2</ecNumber>
    </recommendedName>
</protein>
<dbReference type="InterPro" id="IPR006620">
    <property type="entry name" value="Pro_4_hyd_alph"/>
</dbReference>
<evidence type="ECO:0000256" key="3">
    <source>
        <dbReference type="ARBA" id="ARBA00004319"/>
    </source>
</evidence>
<dbReference type="InterPro" id="IPR045054">
    <property type="entry name" value="P4HA-like"/>
</dbReference>
<dbReference type="InterPro" id="IPR044862">
    <property type="entry name" value="Pro_4_hyd_alph_FE2OG_OXY"/>
</dbReference>
<keyword evidence="14" id="KW-0732">Signal</keyword>
<evidence type="ECO:0000256" key="2">
    <source>
        <dbReference type="ARBA" id="ARBA00002035"/>
    </source>
</evidence>
<evidence type="ECO:0000256" key="13">
    <source>
        <dbReference type="PROSITE-ProRule" id="PRU00339"/>
    </source>
</evidence>
<dbReference type="Pfam" id="PF13640">
    <property type="entry name" value="2OG-FeII_Oxy_3"/>
    <property type="match status" value="1"/>
</dbReference>
<comment type="function">
    <text evidence="2">Catalyzes the post-translational formation of 4-hydroxyproline in -Xaa-Pro-Gly- sequences in collagens and other proteins.</text>
</comment>
<evidence type="ECO:0000259" key="15">
    <source>
        <dbReference type="PROSITE" id="PS51471"/>
    </source>
</evidence>
<evidence type="ECO:0000256" key="7">
    <source>
        <dbReference type="ARBA" id="ARBA00022824"/>
    </source>
</evidence>
<dbReference type="PROSITE" id="PS50005">
    <property type="entry name" value="TPR"/>
    <property type="match status" value="1"/>
</dbReference>
<proteinExistence type="inferred from homology"/>
<evidence type="ECO:0000256" key="4">
    <source>
        <dbReference type="ARBA" id="ARBA00006511"/>
    </source>
</evidence>
<evidence type="ECO:0000256" key="1">
    <source>
        <dbReference type="ARBA" id="ARBA00001961"/>
    </source>
</evidence>
<keyword evidence="11" id="KW-0408">Iron</keyword>
<keyword evidence="9" id="KW-0223">Dioxygenase</keyword>
<comment type="subcellular location">
    <subcellularLocation>
        <location evidence="3">Endoplasmic reticulum lumen</location>
    </subcellularLocation>
</comment>
<organism evidence="16 17">
    <name type="scientific">Drosophila suzukii</name>
    <name type="common">Spotted-wing drosophila fruit fly</name>
    <dbReference type="NCBI Taxonomy" id="28584"/>
    <lineage>
        <taxon>Eukaryota</taxon>
        <taxon>Metazoa</taxon>
        <taxon>Ecdysozoa</taxon>
        <taxon>Arthropoda</taxon>
        <taxon>Hexapoda</taxon>
        <taxon>Insecta</taxon>
        <taxon>Pterygota</taxon>
        <taxon>Neoptera</taxon>
        <taxon>Endopterygota</taxon>
        <taxon>Diptera</taxon>
        <taxon>Brachycera</taxon>
        <taxon>Muscomorpha</taxon>
        <taxon>Ephydroidea</taxon>
        <taxon>Drosophilidae</taxon>
        <taxon>Drosophila</taxon>
        <taxon>Sophophora</taxon>
    </lineage>
</organism>
<dbReference type="Gene3D" id="1.25.40.10">
    <property type="entry name" value="Tetratricopeptide repeat domain"/>
    <property type="match status" value="1"/>
</dbReference>
<feature type="chain" id="PRO_5046138814" description="procollagen-proline 4-dioxygenase" evidence="14">
    <location>
        <begin position="18"/>
        <end position="542"/>
    </location>
</feature>
<dbReference type="SMART" id="SM00702">
    <property type="entry name" value="P4Hc"/>
    <property type="match status" value="1"/>
</dbReference>
<dbReference type="GeneID" id="139353157"/>
<keyword evidence="7" id="KW-0256">Endoplasmic reticulum</keyword>